<evidence type="ECO:0000256" key="4">
    <source>
        <dbReference type="ARBA" id="ARBA00023186"/>
    </source>
</evidence>
<comment type="similarity">
    <text evidence="5">Belongs to the RimM family.</text>
</comment>
<evidence type="ECO:0000256" key="3">
    <source>
        <dbReference type="ARBA" id="ARBA00022552"/>
    </source>
</evidence>
<comment type="domain">
    <text evidence="5">The PRC barrel domain binds ribosomal protein uS19.</text>
</comment>
<dbReference type="PANTHER" id="PTHR33692">
    <property type="entry name" value="RIBOSOME MATURATION FACTOR RIMM"/>
    <property type="match status" value="1"/>
</dbReference>
<dbReference type="Gene3D" id="2.30.30.240">
    <property type="entry name" value="PRC-barrel domain"/>
    <property type="match status" value="1"/>
</dbReference>
<dbReference type="InterPro" id="IPR056792">
    <property type="entry name" value="PRC_RimM"/>
</dbReference>
<dbReference type="InterPro" id="IPR011033">
    <property type="entry name" value="PRC_barrel-like_sf"/>
</dbReference>
<dbReference type="Pfam" id="PF01782">
    <property type="entry name" value="RimM"/>
    <property type="match status" value="1"/>
</dbReference>
<evidence type="ECO:0000259" key="7">
    <source>
        <dbReference type="Pfam" id="PF24986"/>
    </source>
</evidence>
<dbReference type="InterPro" id="IPR009000">
    <property type="entry name" value="Transl_B-barrel_sf"/>
</dbReference>
<dbReference type="Pfam" id="PF24986">
    <property type="entry name" value="PRC_RimM"/>
    <property type="match status" value="1"/>
</dbReference>
<dbReference type="HAMAP" id="MF_00014">
    <property type="entry name" value="Ribosome_mat_RimM"/>
    <property type="match status" value="1"/>
</dbReference>
<protein>
    <recommendedName>
        <fullName evidence="5">Ribosome maturation factor RimM</fullName>
    </recommendedName>
</protein>
<proteinExistence type="inferred from homology"/>
<evidence type="ECO:0000256" key="1">
    <source>
        <dbReference type="ARBA" id="ARBA00022490"/>
    </source>
</evidence>
<dbReference type="GO" id="GO:0006364">
    <property type="term" value="P:rRNA processing"/>
    <property type="evidence" value="ECO:0007669"/>
    <property type="project" value="UniProtKB-UniRule"/>
</dbReference>
<dbReference type="InterPro" id="IPR036976">
    <property type="entry name" value="RimM_N_sf"/>
</dbReference>
<dbReference type="NCBIfam" id="TIGR02273">
    <property type="entry name" value="16S_RimM"/>
    <property type="match status" value="1"/>
</dbReference>
<keyword evidence="2 5" id="KW-0690">Ribosome biogenesis</keyword>
<evidence type="ECO:0000259" key="6">
    <source>
        <dbReference type="Pfam" id="PF01782"/>
    </source>
</evidence>
<gene>
    <name evidence="5" type="primary">rimM</name>
    <name evidence="8" type="ORF">SAMN05660209_01509</name>
</gene>
<dbReference type="InterPro" id="IPR011961">
    <property type="entry name" value="RimM"/>
</dbReference>
<dbReference type="Gene3D" id="2.40.30.60">
    <property type="entry name" value="RimM"/>
    <property type="match status" value="1"/>
</dbReference>
<comment type="function">
    <text evidence="5">An accessory protein needed during the final step in the assembly of 30S ribosomal subunit, possibly for assembly of the head region. Essential for efficient processing of 16S rRNA. May be needed both before and after RbfA during the maturation of 16S rRNA. It has affinity for free ribosomal 30S subunits but not for 70S ribosomes.</text>
</comment>
<sequence length="177" mass="18963">MSAEPHETTDTVVVGRIGRPHGVRGEVTVEVRTDDPDLRFAPGAVLRTDPAERGPLTVAGRRWHREVLLLAVEGVESREAAEELRNTELHVPVAELPALEDPDDYYDHQLVGLTARLPDGTGLGAVAAVRHEGADLLVVRRVEGGELLVPFVTAIVPTVDVAGGFVVVDPPEGLLDL</sequence>
<dbReference type="OrthoDB" id="5381335at2"/>
<evidence type="ECO:0000313" key="8">
    <source>
        <dbReference type="EMBL" id="SDX86193.1"/>
    </source>
</evidence>
<evidence type="ECO:0000313" key="9">
    <source>
        <dbReference type="Proteomes" id="UP000198921"/>
    </source>
</evidence>
<keyword evidence="9" id="KW-1185">Reference proteome</keyword>
<dbReference type="STRING" id="1137993.SAMN05660209_01509"/>
<keyword evidence="1 5" id="KW-0963">Cytoplasm</keyword>
<name>A0A1H3F597_9ACTN</name>
<dbReference type="GO" id="GO:0042274">
    <property type="term" value="P:ribosomal small subunit biogenesis"/>
    <property type="evidence" value="ECO:0007669"/>
    <property type="project" value="UniProtKB-UniRule"/>
</dbReference>
<dbReference type="SUPFAM" id="SSF50346">
    <property type="entry name" value="PRC-barrel domain"/>
    <property type="match status" value="1"/>
</dbReference>
<feature type="domain" description="RimM N-terminal" evidence="6">
    <location>
        <begin position="13"/>
        <end position="94"/>
    </location>
</feature>
<accession>A0A1H3F597</accession>
<dbReference type="GO" id="GO:0005737">
    <property type="term" value="C:cytoplasm"/>
    <property type="evidence" value="ECO:0007669"/>
    <property type="project" value="UniProtKB-SubCell"/>
</dbReference>
<keyword evidence="4 5" id="KW-0143">Chaperone</keyword>
<dbReference type="Proteomes" id="UP000198921">
    <property type="component" value="Unassembled WGS sequence"/>
</dbReference>
<dbReference type="InterPro" id="IPR002676">
    <property type="entry name" value="RimM_N"/>
</dbReference>
<dbReference type="GO" id="GO:0005840">
    <property type="term" value="C:ribosome"/>
    <property type="evidence" value="ECO:0007669"/>
    <property type="project" value="InterPro"/>
</dbReference>
<comment type="subcellular location">
    <subcellularLocation>
        <location evidence="5">Cytoplasm</location>
    </subcellularLocation>
</comment>
<dbReference type="PANTHER" id="PTHR33692:SF1">
    <property type="entry name" value="RIBOSOME MATURATION FACTOR RIMM"/>
    <property type="match status" value="1"/>
</dbReference>
<dbReference type="RefSeq" id="WP_091153037.1">
    <property type="nucleotide sequence ID" value="NZ_FNOT01000003.1"/>
</dbReference>
<reference evidence="9" key="1">
    <citation type="submission" date="2016-10" db="EMBL/GenBank/DDBJ databases">
        <authorList>
            <person name="Varghese N."/>
            <person name="Submissions S."/>
        </authorList>
    </citation>
    <scope>NUCLEOTIDE SEQUENCE [LARGE SCALE GENOMIC DNA]</scope>
    <source>
        <strain evidence="9">DSM 45422</strain>
    </source>
</reference>
<dbReference type="EMBL" id="FNOT01000003">
    <property type="protein sequence ID" value="SDX86193.1"/>
    <property type="molecule type" value="Genomic_DNA"/>
</dbReference>
<evidence type="ECO:0000256" key="2">
    <source>
        <dbReference type="ARBA" id="ARBA00022517"/>
    </source>
</evidence>
<organism evidence="8 9">
    <name type="scientific">Geodermatophilus africanus</name>
    <dbReference type="NCBI Taxonomy" id="1137993"/>
    <lineage>
        <taxon>Bacteria</taxon>
        <taxon>Bacillati</taxon>
        <taxon>Actinomycetota</taxon>
        <taxon>Actinomycetes</taxon>
        <taxon>Geodermatophilales</taxon>
        <taxon>Geodermatophilaceae</taxon>
        <taxon>Geodermatophilus</taxon>
    </lineage>
</organism>
<dbReference type="GO" id="GO:0043022">
    <property type="term" value="F:ribosome binding"/>
    <property type="evidence" value="ECO:0007669"/>
    <property type="project" value="InterPro"/>
</dbReference>
<keyword evidence="3 5" id="KW-0698">rRNA processing</keyword>
<dbReference type="SUPFAM" id="SSF50447">
    <property type="entry name" value="Translation proteins"/>
    <property type="match status" value="1"/>
</dbReference>
<dbReference type="AlphaFoldDB" id="A0A1H3F597"/>
<evidence type="ECO:0000256" key="5">
    <source>
        <dbReference type="HAMAP-Rule" id="MF_00014"/>
    </source>
</evidence>
<feature type="domain" description="Ribosome maturation factor RimM PRC barrel" evidence="7">
    <location>
        <begin position="108"/>
        <end position="174"/>
    </location>
</feature>
<comment type="subunit">
    <text evidence="5">Binds ribosomal protein uS19.</text>
</comment>